<protein>
    <submittedName>
        <fullName evidence="1">Uncharacterized protein</fullName>
    </submittedName>
</protein>
<accession>A0A6J5EH83</accession>
<dbReference type="Proteomes" id="UP000494330">
    <property type="component" value="Unassembled WGS sequence"/>
</dbReference>
<sequence>MLPDRRDGRASRIALFPVAGLAPVRLDPIRRIGRAPPAEFPRLW</sequence>
<gene>
    <name evidence="1" type="ORF">BPA30113_05755</name>
</gene>
<proteinExistence type="predicted"/>
<evidence type="ECO:0000313" key="1">
    <source>
        <dbReference type="EMBL" id="VWC21337.1"/>
    </source>
</evidence>
<reference evidence="1 2" key="1">
    <citation type="submission" date="2019-09" db="EMBL/GenBank/DDBJ databases">
        <authorList>
            <person name="Depoorter E."/>
        </authorList>
    </citation>
    <scope>NUCLEOTIDE SEQUENCE [LARGE SCALE GENOMIC DNA]</scope>
    <source>
        <strain evidence="1">LMG 30113</strain>
    </source>
</reference>
<keyword evidence="2" id="KW-1185">Reference proteome</keyword>
<name>A0A6J5EH83_9BURK</name>
<dbReference type="AlphaFoldDB" id="A0A6J5EH83"/>
<dbReference type="EMBL" id="CABVQD010000027">
    <property type="protein sequence ID" value="VWC21337.1"/>
    <property type="molecule type" value="Genomic_DNA"/>
</dbReference>
<evidence type="ECO:0000313" key="2">
    <source>
        <dbReference type="Proteomes" id="UP000494330"/>
    </source>
</evidence>
<organism evidence="1 2">
    <name type="scientific">Burkholderia paludis</name>
    <dbReference type="NCBI Taxonomy" id="1506587"/>
    <lineage>
        <taxon>Bacteria</taxon>
        <taxon>Pseudomonadati</taxon>
        <taxon>Pseudomonadota</taxon>
        <taxon>Betaproteobacteria</taxon>
        <taxon>Burkholderiales</taxon>
        <taxon>Burkholderiaceae</taxon>
        <taxon>Burkholderia</taxon>
        <taxon>Burkholderia cepacia complex</taxon>
    </lineage>
</organism>